<comment type="caution">
    <text evidence="1">The sequence shown here is derived from an EMBL/GenBank/DDBJ whole genome shotgun (WGS) entry which is preliminary data.</text>
</comment>
<keyword evidence="2" id="KW-1185">Reference proteome</keyword>
<sequence length="140" mass="16396">MKNVEEEIKEYLEINHSRRKNGTMKLKQLRRKNGRMMEMKQAMRKSGRMIGYMTSISHKHLGVIQPNKAKKKKSRRLIDTKNIPGFLSSASEQNISNDTHLFIIWFGMVDSRAYLPQYHRPVDALLLHGHCLHGATRTYF</sequence>
<name>A0A9J6B2G3_SOLCO</name>
<evidence type="ECO:0000313" key="1">
    <source>
        <dbReference type="EMBL" id="KAG5630905.1"/>
    </source>
</evidence>
<gene>
    <name evidence="1" type="ORF">H5410_002622</name>
</gene>
<evidence type="ECO:0000313" key="2">
    <source>
        <dbReference type="Proteomes" id="UP000824120"/>
    </source>
</evidence>
<dbReference type="AlphaFoldDB" id="A0A9J6B2G3"/>
<protein>
    <submittedName>
        <fullName evidence="1">Uncharacterized protein</fullName>
    </submittedName>
</protein>
<dbReference type="Proteomes" id="UP000824120">
    <property type="component" value="Chromosome 1"/>
</dbReference>
<proteinExistence type="predicted"/>
<dbReference type="EMBL" id="JACXVP010000001">
    <property type="protein sequence ID" value="KAG5630905.1"/>
    <property type="molecule type" value="Genomic_DNA"/>
</dbReference>
<accession>A0A9J6B2G3</accession>
<reference evidence="1 2" key="1">
    <citation type="submission" date="2020-09" db="EMBL/GenBank/DDBJ databases">
        <title>De no assembly of potato wild relative species, Solanum commersonii.</title>
        <authorList>
            <person name="Cho K."/>
        </authorList>
    </citation>
    <scope>NUCLEOTIDE SEQUENCE [LARGE SCALE GENOMIC DNA]</scope>
    <source>
        <strain evidence="1">LZ3.2</strain>
        <tissue evidence="1">Leaf</tissue>
    </source>
</reference>
<organism evidence="1 2">
    <name type="scientific">Solanum commersonii</name>
    <name type="common">Commerson's wild potato</name>
    <name type="synonym">Commerson's nightshade</name>
    <dbReference type="NCBI Taxonomy" id="4109"/>
    <lineage>
        <taxon>Eukaryota</taxon>
        <taxon>Viridiplantae</taxon>
        <taxon>Streptophyta</taxon>
        <taxon>Embryophyta</taxon>
        <taxon>Tracheophyta</taxon>
        <taxon>Spermatophyta</taxon>
        <taxon>Magnoliopsida</taxon>
        <taxon>eudicotyledons</taxon>
        <taxon>Gunneridae</taxon>
        <taxon>Pentapetalae</taxon>
        <taxon>asterids</taxon>
        <taxon>lamiids</taxon>
        <taxon>Solanales</taxon>
        <taxon>Solanaceae</taxon>
        <taxon>Solanoideae</taxon>
        <taxon>Solaneae</taxon>
        <taxon>Solanum</taxon>
    </lineage>
</organism>